<comment type="caution">
    <text evidence="2">The sequence shown here is derived from an EMBL/GenBank/DDBJ whole genome shotgun (WGS) entry which is preliminary data.</text>
</comment>
<proteinExistence type="predicted"/>
<sequence length="104" mass="11206">MANEAVDKELNTLRGDLDTLREDVKKLTEQLSRTAKTGASAASEEAQAELTRLRAELDELYGRAVSGGQASIESVERQVERHPLASLAAAFGVGLLLGKLLDRN</sequence>
<feature type="coiled-coil region" evidence="1">
    <location>
        <begin position="3"/>
        <end position="63"/>
    </location>
</feature>
<evidence type="ECO:0000313" key="2">
    <source>
        <dbReference type="EMBL" id="MDF2095138.1"/>
    </source>
</evidence>
<evidence type="ECO:0008006" key="4">
    <source>
        <dbReference type="Google" id="ProtNLM"/>
    </source>
</evidence>
<dbReference type="PANTHER" id="PTHR35893:SF3">
    <property type="entry name" value="INNER MEMBRANE PROTEIN"/>
    <property type="match status" value="1"/>
</dbReference>
<gene>
    <name evidence="2" type="ORF">P2G67_04025</name>
</gene>
<keyword evidence="1" id="KW-0175">Coiled coil</keyword>
<dbReference type="InterPro" id="IPR010279">
    <property type="entry name" value="YqjD/ElaB"/>
</dbReference>
<accession>A0ABT5YJQ2</accession>
<dbReference type="PANTHER" id="PTHR35893">
    <property type="entry name" value="INNER MEMBRANE PROTEIN-RELATED"/>
    <property type="match status" value="1"/>
</dbReference>
<name>A0ABT5YJQ2_9PROT</name>
<dbReference type="EMBL" id="JARHUD010000002">
    <property type="protein sequence ID" value="MDF2095138.1"/>
    <property type="molecule type" value="Genomic_DNA"/>
</dbReference>
<evidence type="ECO:0000313" key="3">
    <source>
        <dbReference type="Proteomes" id="UP001215503"/>
    </source>
</evidence>
<protein>
    <recommendedName>
        <fullName evidence="4">DUF883 domain-containing protein</fullName>
    </recommendedName>
</protein>
<reference evidence="2 3" key="1">
    <citation type="submission" date="2023-03" db="EMBL/GenBank/DDBJ databases">
        <title>Fodinicurvata sp. CAU 1616 isolated from sea sendiment.</title>
        <authorList>
            <person name="Kim W."/>
        </authorList>
    </citation>
    <scope>NUCLEOTIDE SEQUENCE [LARGE SCALE GENOMIC DNA]</scope>
    <source>
        <strain evidence="2 3">CAU 1616</strain>
    </source>
</reference>
<organism evidence="2 3">
    <name type="scientific">Aquibaculum arenosum</name>
    <dbReference type="NCBI Taxonomy" id="3032591"/>
    <lineage>
        <taxon>Bacteria</taxon>
        <taxon>Pseudomonadati</taxon>
        <taxon>Pseudomonadota</taxon>
        <taxon>Alphaproteobacteria</taxon>
        <taxon>Rhodospirillales</taxon>
        <taxon>Rhodovibrionaceae</taxon>
        <taxon>Aquibaculum</taxon>
    </lineage>
</organism>
<dbReference type="RefSeq" id="WP_275820275.1">
    <property type="nucleotide sequence ID" value="NZ_JARHUD010000002.1"/>
</dbReference>
<evidence type="ECO:0000256" key="1">
    <source>
        <dbReference type="SAM" id="Coils"/>
    </source>
</evidence>
<dbReference type="Proteomes" id="UP001215503">
    <property type="component" value="Unassembled WGS sequence"/>
</dbReference>
<keyword evidence="3" id="KW-1185">Reference proteome</keyword>